<organism evidence="6 7">
    <name type="scientific">Mariprofundus erugo</name>
    <dbReference type="NCBI Taxonomy" id="2528639"/>
    <lineage>
        <taxon>Bacteria</taxon>
        <taxon>Pseudomonadati</taxon>
        <taxon>Pseudomonadota</taxon>
        <taxon>Candidatius Mariprofundia</taxon>
        <taxon>Mariprofundales</taxon>
        <taxon>Mariprofundaceae</taxon>
        <taxon>Mariprofundus</taxon>
    </lineage>
</organism>
<accession>A0A5R9GRT6</accession>
<comment type="caution">
    <text evidence="6">The sequence shown here is derived from an EMBL/GenBank/DDBJ whole genome shotgun (WGS) entry which is preliminary data.</text>
</comment>
<gene>
    <name evidence="6" type="ORF">FEF65_02635</name>
</gene>
<evidence type="ECO:0000256" key="4">
    <source>
        <dbReference type="ARBA" id="ARBA00023014"/>
    </source>
</evidence>
<protein>
    <submittedName>
        <fullName evidence="6">Non-heme iron oxygenase ferredoxin subunit</fullName>
    </submittedName>
</protein>
<reference evidence="6 7" key="1">
    <citation type="journal article" date="2019" name="Appl. Environ. Microbiol.">
        <title>Environmental Evidence and Genomic Insight of Iron-oxidizing Bacteria Preference Towards More Corrosion Resistant Stainless Steel at Higher Salinities.</title>
        <authorList>
            <person name="Garrison C.E."/>
            <person name="Price K.A."/>
            <person name="Field E.K."/>
        </authorList>
    </citation>
    <scope>NUCLEOTIDE SEQUENCE [LARGE SCALE GENOMIC DNA]</scope>
    <source>
        <strain evidence="6 7">P3</strain>
    </source>
</reference>
<proteinExistence type="predicted"/>
<evidence type="ECO:0000256" key="2">
    <source>
        <dbReference type="ARBA" id="ARBA00022723"/>
    </source>
</evidence>
<dbReference type="GO" id="GO:0046872">
    <property type="term" value="F:metal ion binding"/>
    <property type="evidence" value="ECO:0007669"/>
    <property type="project" value="UniProtKB-KW"/>
</dbReference>
<dbReference type="PROSITE" id="PS51296">
    <property type="entry name" value="RIESKE"/>
    <property type="match status" value="1"/>
</dbReference>
<evidence type="ECO:0000313" key="6">
    <source>
        <dbReference type="EMBL" id="TLS68620.1"/>
    </source>
</evidence>
<dbReference type="PANTHER" id="PTHR21496:SF23">
    <property type="entry name" value="3-PHENYLPROPIONATE_CINNAMIC ACID DIOXYGENASE FERREDOXIN SUBUNIT"/>
    <property type="match status" value="1"/>
</dbReference>
<keyword evidence="4" id="KW-0411">Iron-sulfur</keyword>
<dbReference type="Pfam" id="PF00355">
    <property type="entry name" value="Rieske"/>
    <property type="match status" value="1"/>
</dbReference>
<evidence type="ECO:0000256" key="3">
    <source>
        <dbReference type="ARBA" id="ARBA00023004"/>
    </source>
</evidence>
<keyword evidence="3" id="KW-0408">Iron</keyword>
<dbReference type="OrthoDB" id="5295822at2"/>
<keyword evidence="1" id="KW-0001">2Fe-2S</keyword>
<dbReference type="PANTHER" id="PTHR21496">
    <property type="entry name" value="FERREDOXIN-RELATED"/>
    <property type="match status" value="1"/>
</dbReference>
<dbReference type="EMBL" id="VBRY01000002">
    <property type="protein sequence ID" value="TLS68620.1"/>
    <property type="molecule type" value="Genomic_DNA"/>
</dbReference>
<evidence type="ECO:0000256" key="1">
    <source>
        <dbReference type="ARBA" id="ARBA00022714"/>
    </source>
</evidence>
<dbReference type="CDD" id="cd03528">
    <property type="entry name" value="Rieske_RO_ferredoxin"/>
    <property type="match status" value="1"/>
</dbReference>
<dbReference type="SUPFAM" id="SSF50022">
    <property type="entry name" value="ISP domain"/>
    <property type="match status" value="1"/>
</dbReference>
<evidence type="ECO:0000259" key="5">
    <source>
        <dbReference type="PROSITE" id="PS51296"/>
    </source>
</evidence>
<sequence length="105" mass="11524">MAEWIDVANATDLPPGSRKIISTPYAEIAVFNLDGDFFAIEDICTHDGGELASGRCEGDQIICPRHGARFCIRNGRALTPPAYDDIATFPVRIDARNMVQIDIDD</sequence>
<dbReference type="Proteomes" id="UP000306585">
    <property type="component" value="Unassembled WGS sequence"/>
</dbReference>
<dbReference type="AlphaFoldDB" id="A0A5R9GRT6"/>
<dbReference type="RefSeq" id="WP_138238239.1">
    <property type="nucleotide sequence ID" value="NZ_VBRY01000002.1"/>
</dbReference>
<keyword evidence="7" id="KW-1185">Reference proteome</keyword>
<evidence type="ECO:0000313" key="7">
    <source>
        <dbReference type="Proteomes" id="UP000306585"/>
    </source>
</evidence>
<keyword evidence="2" id="KW-0479">Metal-binding</keyword>
<dbReference type="GO" id="GO:0051537">
    <property type="term" value="F:2 iron, 2 sulfur cluster binding"/>
    <property type="evidence" value="ECO:0007669"/>
    <property type="project" value="UniProtKB-KW"/>
</dbReference>
<dbReference type="Gene3D" id="2.102.10.10">
    <property type="entry name" value="Rieske [2Fe-2S] iron-sulphur domain"/>
    <property type="match status" value="1"/>
</dbReference>
<dbReference type="InterPro" id="IPR017941">
    <property type="entry name" value="Rieske_2Fe-2S"/>
</dbReference>
<dbReference type="InterPro" id="IPR036922">
    <property type="entry name" value="Rieske_2Fe-2S_sf"/>
</dbReference>
<name>A0A5R9GRT6_9PROT</name>
<feature type="domain" description="Rieske" evidence="5">
    <location>
        <begin position="5"/>
        <end position="100"/>
    </location>
</feature>